<dbReference type="Pfam" id="PF00668">
    <property type="entry name" value="Condensation"/>
    <property type="match status" value="1"/>
</dbReference>
<name>A0ABX5MXZ3_9BURK</name>
<feature type="region of interest" description="Disordered" evidence="1">
    <location>
        <begin position="774"/>
        <end position="802"/>
    </location>
</feature>
<dbReference type="Gene3D" id="3.30.559.30">
    <property type="entry name" value="Nonribosomal peptide synthetase, condensation domain"/>
    <property type="match status" value="1"/>
</dbReference>
<proteinExistence type="predicted"/>
<dbReference type="Gene3D" id="3.30.559.10">
    <property type="entry name" value="Chloramphenicol acetyltransferase-like domain"/>
    <property type="match status" value="1"/>
</dbReference>
<comment type="caution">
    <text evidence="4">The sequence shown here is derived from an EMBL/GenBank/DDBJ whole genome shotgun (WGS) entry which is preliminary data.</text>
</comment>
<evidence type="ECO:0000313" key="4">
    <source>
        <dbReference type="EMBL" id="PXX20821.1"/>
    </source>
</evidence>
<dbReference type="PANTHER" id="PTHR45527">
    <property type="entry name" value="NONRIBOSOMAL PEPTIDE SYNTHETASE"/>
    <property type="match status" value="1"/>
</dbReference>
<dbReference type="EMBL" id="QJJV01000001">
    <property type="protein sequence ID" value="PXX20821.1"/>
    <property type="molecule type" value="Genomic_DNA"/>
</dbReference>
<evidence type="ECO:0000259" key="2">
    <source>
        <dbReference type="Pfam" id="PF00668"/>
    </source>
</evidence>
<feature type="domain" description="Condensation" evidence="2">
    <location>
        <begin position="28"/>
        <end position="453"/>
    </location>
</feature>
<dbReference type="SUPFAM" id="SSF52777">
    <property type="entry name" value="CoA-dependent acyltransferases"/>
    <property type="match status" value="2"/>
</dbReference>
<feature type="compositionally biased region" description="Low complexity" evidence="1">
    <location>
        <begin position="775"/>
        <end position="786"/>
    </location>
</feature>
<evidence type="ECO:0000256" key="1">
    <source>
        <dbReference type="SAM" id="MobiDB-lite"/>
    </source>
</evidence>
<evidence type="ECO:0000259" key="3">
    <source>
        <dbReference type="Pfam" id="PF00975"/>
    </source>
</evidence>
<protein>
    <submittedName>
        <fullName evidence="4">Thioesterase superfamily protein</fullName>
    </submittedName>
</protein>
<dbReference type="InterPro" id="IPR023213">
    <property type="entry name" value="CAT-like_dom_sf"/>
</dbReference>
<dbReference type="SUPFAM" id="SSF53474">
    <property type="entry name" value="alpha/beta-Hydrolases"/>
    <property type="match status" value="1"/>
</dbReference>
<dbReference type="Pfam" id="PF00975">
    <property type="entry name" value="Thioesterase"/>
    <property type="match status" value="1"/>
</dbReference>
<dbReference type="InterPro" id="IPR001031">
    <property type="entry name" value="Thioesterase"/>
</dbReference>
<dbReference type="PANTHER" id="PTHR45527:SF1">
    <property type="entry name" value="FATTY ACID SYNTHASE"/>
    <property type="match status" value="1"/>
</dbReference>
<keyword evidence="5" id="KW-1185">Reference proteome</keyword>
<feature type="domain" description="Thioesterase" evidence="3">
    <location>
        <begin position="520"/>
        <end position="611"/>
    </location>
</feature>
<dbReference type="InterPro" id="IPR029058">
    <property type="entry name" value="AB_hydrolase_fold"/>
</dbReference>
<sequence length="802" mass="88080">MNGIALKIAPTEAADSVAALDSGYALFPATACQTRFWHEQKAAPHASALNIAFRLQLSGPLNAASLEQVLADLVARHEILRTGFLMTGAGLRQQVWSDAPFRLDVIDLSGLDDQAALAEAQRVGGEQARAPFDLASRSYFRAVWLPRSSTQGELQLTFHSLVMDGWSFAILVRELVEGLAALHAGKDAAYADVDLHHGDYALWKEEFLASGALDRARAHWRNELRDFSRFDVPGDRARGQERRFQGAIRSILLPLELSEHLIAAAKAQGVTLFSVAAASLAVALQKATGNSNTARVAIGTQMSVRDQQELEGVIGPLINTVILRLDVAPDSTLASVIAQCGAKLSDAIEHLHVPFEEMREMAGEAASTDRPPLCSVNFALQQSFVGMGDEVRRDAFAATTSPSFNAGALYDLNFFMVRRPEGWRISCEGDLDLYDVATLDAHLATWRDVLQNVEITAPVAAQKAAPVHSQVQAQTQTQIAAGVGNSAFISQAEMDAKVQSVVRFNEDGTQTPIIVLNNVAVFYELAQQVGAQRAIVDMPMVPKTPQHFPPRAFEDIAADAVRLIKRIQPEGPYILMGYCVLGAMALEAAHQMRREGDTVELVILNDSWRPGYRESMPWYDKILRKIQVRSDDIPRDFRATRRGEISMIHFLQQFRTVRWFRLIQIGLKLGLLKQDPGGNAVDENLWYGRNIGYLREQQARYRPAPYDGNVQIFRSAQVLKGRLFANDMGWGDVVTGKLVVTEVPGMHNQMFRAAGSAVMGEQLRNRLAGIETQGVRSDVSSSAANSADDRDAPAPFTRPAHA</sequence>
<reference evidence="4 5" key="1">
    <citation type="submission" date="2018-05" db="EMBL/GenBank/DDBJ databases">
        <title>Genomic Encyclopedia of Type Strains, Phase IV (KMG-V): Genome sequencing to study the core and pangenomes of soil and plant-associated prokaryotes.</title>
        <authorList>
            <person name="Whitman W."/>
        </authorList>
    </citation>
    <scope>NUCLEOTIDE SEQUENCE [LARGE SCALE GENOMIC DNA]</scope>
    <source>
        <strain evidence="4 5">SIr-6563</strain>
    </source>
</reference>
<gene>
    <name evidence="4" type="ORF">C7400_101552</name>
</gene>
<dbReference type="InterPro" id="IPR001242">
    <property type="entry name" value="Condensation_dom"/>
</dbReference>
<evidence type="ECO:0000313" key="5">
    <source>
        <dbReference type="Proteomes" id="UP000247515"/>
    </source>
</evidence>
<organism evidence="4 5">
    <name type="scientific">Paraburkholderia tropica</name>
    <dbReference type="NCBI Taxonomy" id="92647"/>
    <lineage>
        <taxon>Bacteria</taxon>
        <taxon>Pseudomonadati</taxon>
        <taxon>Pseudomonadota</taxon>
        <taxon>Betaproteobacteria</taxon>
        <taxon>Burkholderiales</taxon>
        <taxon>Burkholderiaceae</taxon>
        <taxon>Paraburkholderia</taxon>
    </lineage>
</organism>
<dbReference type="Gene3D" id="3.40.50.1820">
    <property type="entry name" value="alpha/beta hydrolase"/>
    <property type="match status" value="1"/>
</dbReference>
<dbReference type="Proteomes" id="UP000247515">
    <property type="component" value="Unassembled WGS sequence"/>
</dbReference>
<accession>A0ABX5MXZ3</accession>